<dbReference type="SUPFAM" id="SSF51735">
    <property type="entry name" value="NAD(P)-binding Rossmann-fold domains"/>
    <property type="match status" value="1"/>
</dbReference>
<dbReference type="Gene3D" id="3.90.180.10">
    <property type="entry name" value="Medium-chain alcohol dehydrogenases, catalytic domain"/>
    <property type="match status" value="1"/>
</dbReference>
<dbReference type="SUPFAM" id="SSF50129">
    <property type="entry name" value="GroES-like"/>
    <property type="match status" value="1"/>
</dbReference>
<protein>
    <submittedName>
        <fullName evidence="8">Aryl-alcohol dehydrogenase</fullName>
    </submittedName>
</protein>
<dbReference type="CDD" id="cd08278">
    <property type="entry name" value="benzyl_alcohol_DH"/>
    <property type="match status" value="1"/>
</dbReference>
<evidence type="ECO:0000256" key="4">
    <source>
        <dbReference type="ARBA" id="ARBA00022833"/>
    </source>
</evidence>
<keyword evidence="3 6" id="KW-0479">Metal-binding</keyword>
<dbReference type="InterPro" id="IPR013154">
    <property type="entry name" value="ADH-like_N"/>
</dbReference>
<sequence>MDITAAVAIEAGGPLEIRTVQLAELLPGEVRVRLVGTGVCHADVIARDQVYPVPLPAVLGHEGAGVVEEVGPGVTRLRVGDHVTAGFNHCGRCARCAAGLPSYCEEFGARNFGGVRPDGTSPVSLDGAPITGWFFGQSTFATHANIDERLLVAVPAELPLHLLGPLGCGVMTGAGAVLNTLDPQPASSFAVFGAGAVGISGLLAAVVAGCTTIIAVDVVPSRLDKALELGATHVVNAADQDAEQMIREITGGKGVEYALDAAGVSAVFTQMANSLAVRGHGVLVGAPAPGDAAKLDVGALLTASSPRLSLVLEGDAAPQEFIPCLVRLYQAGRFPLDELVTTYPFDDINTAITDAERGVALKPVVTF</sequence>
<comment type="cofactor">
    <cofactor evidence="1 6">
        <name>Zn(2+)</name>
        <dbReference type="ChEBI" id="CHEBI:29105"/>
    </cofactor>
</comment>
<dbReference type="InterPro" id="IPR020843">
    <property type="entry name" value="ER"/>
</dbReference>
<proteinExistence type="inferred from homology"/>
<dbReference type="GO" id="GO:0008270">
    <property type="term" value="F:zinc ion binding"/>
    <property type="evidence" value="ECO:0007669"/>
    <property type="project" value="InterPro"/>
</dbReference>
<dbReference type="EMBL" id="FOUY01000055">
    <property type="protein sequence ID" value="SFO42174.1"/>
    <property type="molecule type" value="Genomic_DNA"/>
</dbReference>
<dbReference type="Gene3D" id="3.40.50.720">
    <property type="entry name" value="NAD(P)-binding Rossmann-like Domain"/>
    <property type="match status" value="1"/>
</dbReference>
<dbReference type="InterPro" id="IPR013149">
    <property type="entry name" value="ADH-like_C"/>
</dbReference>
<comment type="similarity">
    <text evidence="2 6">Belongs to the zinc-containing alcohol dehydrogenase family.</text>
</comment>
<dbReference type="GO" id="GO:0016491">
    <property type="term" value="F:oxidoreductase activity"/>
    <property type="evidence" value="ECO:0007669"/>
    <property type="project" value="UniProtKB-KW"/>
</dbReference>
<reference evidence="8 9" key="1">
    <citation type="submission" date="2016-10" db="EMBL/GenBank/DDBJ databases">
        <authorList>
            <person name="de Groot N.N."/>
        </authorList>
    </citation>
    <scope>NUCLEOTIDE SEQUENCE [LARGE SCALE GENOMIC DNA]</scope>
    <source>
        <strain evidence="8 9">CGMCC 4.1877</strain>
    </source>
</reference>
<evidence type="ECO:0000256" key="3">
    <source>
        <dbReference type="ARBA" id="ARBA00022723"/>
    </source>
</evidence>
<dbReference type="Proteomes" id="UP000199614">
    <property type="component" value="Unassembled WGS sequence"/>
</dbReference>
<dbReference type="OrthoDB" id="3265141at2"/>
<dbReference type="STRING" id="260086.SAMN05216207_105516"/>
<evidence type="ECO:0000256" key="1">
    <source>
        <dbReference type="ARBA" id="ARBA00001947"/>
    </source>
</evidence>
<keyword evidence="5" id="KW-0560">Oxidoreductase</keyword>
<dbReference type="InterPro" id="IPR002328">
    <property type="entry name" value="ADH_Zn_CS"/>
</dbReference>
<dbReference type="RefSeq" id="WP_093354914.1">
    <property type="nucleotide sequence ID" value="NZ_FOUY01000055.1"/>
</dbReference>
<evidence type="ECO:0000259" key="7">
    <source>
        <dbReference type="SMART" id="SM00829"/>
    </source>
</evidence>
<evidence type="ECO:0000313" key="9">
    <source>
        <dbReference type="Proteomes" id="UP000199614"/>
    </source>
</evidence>
<evidence type="ECO:0000256" key="2">
    <source>
        <dbReference type="ARBA" id="ARBA00008072"/>
    </source>
</evidence>
<name>A0A1I5H1M2_PSUAM</name>
<dbReference type="FunFam" id="3.40.50.720:FF:000003">
    <property type="entry name" value="S-(hydroxymethyl)glutathione dehydrogenase"/>
    <property type="match status" value="1"/>
</dbReference>
<dbReference type="InterPro" id="IPR011032">
    <property type="entry name" value="GroES-like_sf"/>
</dbReference>
<evidence type="ECO:0000256" key="6">
    <source>
        <dbReference type="RuleBase" id="RU361277"/>
    </source>
</evidence>
<dbReference type="PANTHER" id="PTHR43350">
    <property type="entry name" value="NAD-DEPENDENT ALCOHOL DEHYDROGENASE"/>
    <property type="match status" value="1"/>
</dbReference>
<accession>A0A1I5H1M2</accession>
<dbReference type="InterPro" id="IPR036291">
    <property type="entry name" value="NAD(P)-bd_dom_sf"/>
</dbReference>
<gene>
    <name evidence="8" type="ORF">SAMN05216207_105516</name>
</gene>
<dbReference type="Pfam" id="PF08240">
    <property type="entry name" value="ADH_N"/>
    <property type="match status" value="1"/>
</dbReference>
<dbReference type="PANTHER" id="PTHR43350:SF2">
    <property type="entry name" value="GROES-LIKE ZINC-BINDING ALCOHOL DEHYDROGENASE FAMILY PROTEIN"/>
    <property type="match status" value="1"/>
</dbReference>
<evidence type="ECO:0000313" key="8">
    <source>
        <dbReference type="EMBL" id="SFO42174.1"/>
    </source>
</evidence>
<keyword evidence="4 6" id="KW-0862">Zinc</keyword>
<feature type="domain" description="Enoyl reductase (ER)" evidence="7">
    <location>
        <begin position="12"/>
        <end position="365"/>
    </location>
</feature>
<dbReference type="Pfam" id="PF00107">
    <property type="entry name" value="ADH_zinc_N"/>
    <property type="match status" value="1"/>
</dbReference>
<organism evidence="8 9">
    <name type="scientific">Pseudonocardia ammonioxydans</name>
    <dbReference type="NCBI Taxonomy" id="260086"/>
    <lineage>
        <taxon>Bacteria</taxon>
        <taxon>Bacillati</taxon>
        <taxon>Actinomycetota</taxon>
        <taxon>Actinomycetes</taxon>
        <taxon>Pseudonocardiales</taxon>
        <taxon>Pseudonocardiaceae</taxon>
        <taxon>Pseudonocardia</taxon>
    </lineage>
</organism>
<dbReference type="AlphaFoldDB" id="A0A1I5H1M2"/>
<evidence type="ECO:0000256" key="5">
    <source>
        <dbReference type="ARBA" id="ARBA00023002"/>
    </source>
</evidence>
<dbReference type="SMART" id="SM00829">
    <property type="entry name" value="PKS_ER"/>
    <property type="match status" value="1"/>
</dbReference>
<dbReference type="PROSITE" id="PS00059">
    <property type="entry name" value="ADH_ZINC"/>
    <property type="match status" value="1"/>
</dbReference>
<keyword evidence="9" id="KW-1185">Reference proteome</keyword>